<evidence type="ECO:0008006" key="3">
    <source>
        <dbReference type="Google" id="ProtNLM"/>
    </source>
</evidence>
<dbReference type="STRING" id="1798657.A2648_02045"/>
<name>A0A1G2CQQ5_9BACT</name>
<sequence>MKWNLNKKEEKIFKCLSTPVKIQDFLNGIPNNFEKNGETCMSPRRVLREKKAHCIEGAMFSASALLYNGKSPLLVHFATNKDEDHVIAVFKKNGLWGAISKSNHSLMRYRDPVYKTIRELCMSYFNEYFMYENGRKTLVGYTKPINLKKFGTNWITREEELWKINDALFDAPHLPIAPKKILKTLRPVDPIEIKITKITDWKKK</sequence>
<evidence type="ECO:0000313" key="1">
    <source>
        <dbReference type="EMBL" id="OGZ03714.1"/>
    </source>
</evidence>
<reference evidence="1 2" key="1">
    <citation type="journal article" date="2016" name="Nat. Commun.">
        <title>Thousands of microbial genomes shed light on interconnected biogeochemical processes in an aquifer system.</title>
        <authorList>
            <person name="Anantharaman K."/>
            <person name="Brown C.T."/>
            <person name="Hug L.A."/>
            <person name="Sharon I."/>
            <person name="Castelle C.J."/>
            <person name="Probst A.J."/>
            <person name="Thomas B.C."/>
            <person name="Singh A."/>
            <person name="Wilkins M.J."/>
            <person name="Karaoz U."/>
            <person name="Brodie E.L."/>
            <person name="Williams K.H."/>
            <person name="Hubbard S.S."/>
            <person name="Banfield J.F."/>
        </authorList>
    </citation>
    <scope>NUCLEOTIDE SEQUENCE [LARGE SCALE GENOMIC DNA]</scope>
</reference>
<dbReference type="EMBL" id="MHLH01000015">
    <property type="protein sequence ID" value="OGZ03714.1"/>
    <property type="molecule type" value="Genomic_DNA"/>
</dbReference>
<organism evidence="1 2">
    <name type="scientific">Candidatus Lloydbacteria bacterium RIFCSPHIGHO2_01_FULL_41_20</name>
    <dbReference type="NCBI Taxonomy" id="1798657"/>
    <lineage>
        <taxon>Bacteria</taxon>
        <taxon>Candidatus Lloydiibacteriota</taxon>
    </lineage>
</organism>
<dbReference type="Proteomes" id="UP000178841">
    <property type="component" value="Unassembled WGS sequence"/>
</dbReference>
<gene>
    <name evidence="1" type="ORF">A2648_02045</name>
</gene>
<accession>A0A1G2CQQ5</accession>
<comment type="caution">
    <text evidence="1">The sequence shown here is derived from an EMBL/GenBank/DDBJ whole genome shotgun (WGS) entry which is preliminary data.</text>
</comment>
<proteinExistence type="predicted"/>
<protein>
    <recommendedName>
        <fullName evidence="3">Transglutaminase-like domain-containing protein</fullName>
    </recommendedName>
</protein>
<evidence type="ECO:0000313" key="2">
    <source>
        <dbReference type="Proteomes" id="UP000178841"/>
    </source>
</evidence>
<dbReference type="AlphaFoldDB" id="A0A1G2CQQ5"/>